<dbReference type="Gene3D" id="1.10.540.10">
    <property type="entry name" value="Acyl-CoA dehydrogenase/oxidase, N-terminal domain"/>
    <property type="match status" value="1"/>
</dbReference>
<dbReference type="Gene3D" id="2.40.110.10">
    <property type="entry name" value="Butyryl-CoA Dehydrogenase, subunit A, domain 2"/>
    <property type="match status" value="1"/>
</dbReference>
<dbReference type="Pfam" id="PF02771">
    <property type="entry name" value="Acyl-CoA_dh_N"/>
    <property type="match status" value="1"/>
</dbReference>
<gene>
    <name evidence="5" type="ORF">H6P80_14945</name>
</gene>
<dbReference type="PANTHER" id="PTHR48083:SF19">
    <property type="entry name" value="FLAVIN-DEPENDENT MONOOXYGENASE, OXYGENASE SUBUNIT HSAA"/>
    <property type="match status" value="1"/>
</dbReference>
<evidence type="ECO:0000313" key="5">
    <source>
        <dbReference type="EMBL" id="MBC2778919.1"/>
    </source>
</evidence>
<dbReference type="InterPro" id="IPR037069">
    <property type="entry name" value="AcylCoA_DH/ox_N_sf"/>
</dbReference>
<dbReference type="SUPFAM" id="SSF47203">
    <property type="entry name" value="Acyl-CoA dehydrogenase C-terminal domain-like"/>
    <property type="match status" value="1"/>
</dbReference>
<dbReference type="InterPro" id="IPR050741">
    <property type="entry name" value="Acyl-CoA_dehydrogenase"/>
</dbReference>
<dbReference type="InterPro" id="IPR036250">
    <property type="entry name" value="AcylCo_DH-like_C"/>
</dbReference>
<dbReference type="Pfam" id="PF08028">
    <property type="entry name" value="Acyl-CoA_dh_2"/>
    <property type="match status" value="1"/>
</dbReference>
<sequence>MAQVAAAETTQTDAVQAAGIRTCGEAVEAARGIAEAAGERAADTEAQRMLPVEIIGRLKESGLFGVMRPARFGGSELGYEALVKSSAALAERCGSTGWVFGVLCGHDWFLTQFDEQAQRDVWEGKPDALVSTVFRLGGEAIETEGGFRLTNGEGRFCSGVDFADWVIVGGAIQREGALPEPSFFLVSRDDIEIVDDWYTAGLRGTGSRTIRIADALVPAHRRVSVADLQNGTTPAPADRPPLFHVPFVISQPFSLIGTSLGLTAAALDGYATALGRRGAGADAEALAELSPSFARYAQMRLEYDNARAMVIANCQRLDQFEIGGLIEDSERAQILFELAHAAQASRRIVNSVYELSGGSGIYDTSPIQRIWRDVNASAAHAAFVEDPAAAAAGRAMLGLRPSQSARR</sequence>
<comment type="similarity">
    <text evidence="2">Belongs to the HpaH/HsaA monooxygenase family.</text>
</comment>
<dbReference type="RefSeq" id="WP_185802226.1">
    <property type="nucleotide sequence ID" value="NZ_JACJVJ010000003.1"/>
</dbReference>
<dbReference type="Proteomes" id="UP000564378">
    <property type="component" value="Unassembled WGS sequence"/>
</dbReference>
<dbReference type="GO" id="GO:0003995">
    <property type="term" value="F:acyl-CoA dehydrogenase activity"/>
    <property type="evidence" value="ECO:0007669"/>
    <property type="project" value="TreeGrafter"/>
</dbReference>
<proteinExistence type="inferred from homology"/>
<name>A0A842I2H2_9SPHN</name>
<dbReference type="GO" id="GO:0033539">
    <property type="term" value="P:fatty acid beta-oxidation using acyl-CoA dehydrogenase"/>
    <property type="evidence" value="ECO:0007669"/>
    <property type="project" value="TreeGrafter"/>
</dbReference>
<dbReference type="GO" id="GO:0016712">
    <property type="term" value="F:oxidoreductase activity, acting on paired donors, with incorporation or reduction of molecular oxygen, reduced flavin or flavoprotein as one donor, and incorporation of one atom of oxygen"/>
    <property type="evidence" value="ECO:0007669"/>
    <property type="project" value="TreeGrafter"/>
</dbReference>
<dbReference type="PIRSF" id="PIRSF016578">
    <property type="entry name" value="HsaA"/>
    <property type="match status" value="1"/>
</dbReference>
<evidence type="ECO:0000259" key="3">
    <source>
        <dbReference type="Pfam" id="PF02771"/>
    </source>
</evidence>
<dbReference type="GO" id="GO:0005737">
    <property type="term" value="C:cytoplasm"/>
    <property type="evidence" value="ECO:0007669"/>
    <property type="project" value="TreeGrafter"/>
</dbReference>
<dbReference type="AlphaFoldDB" id="A0A842I2H2"/>
<dbReference type="SUPFAM" id="SSF56645">
    <property type="entry name" value="Acyl-CoA dehydrogenase NM domain-like"/>
    <property type="match status" value="1"/>
</dbReference>
<reference evidence="5 6" key="1">
    <citation type="submission" date="2020-08" db="EMBL/GenBank/DDBJ databases">
        <title>Draft genome sequence of Parasphingopyxis sp. GrpM-11.</title>
        <authorList>
            <person name="Oh J."/>
            <person name="Roh D.-H."/>
        </authorList>
    </citation>
    <scope>NUCLEOTIDE SEQUENCE [LARGE SCALE GENOMIC DNA]</scope>
    <source>
        <strain evidence="5 6">GrpM-11</strain>
    </source>
</reference>
<dbReference type="GO" id="GO:0050660">
    <property type="term" value="F:flavin adenine dinucleotide binding"/>
    <property type="evidence" value="ECO:0007669"/>
    <property type="project" value="InterPro"/>
</dbReference>
<protein>
    <submittedName>
        <fullName evidence="5">Acyl-CoA dehydrogenase family protein</fullName>
    </submittedName>
</protein>
<evidence type="ECO:0000313" key="6">
    <source>
        <dbReference type="Proteomes" id="UP000564378"/>
    </source>
</evidence>
<evidence type="ECO:0000259" key="4">
    <source>
        <dbReference type="Pfam" id="PF08028"/>
    </source>
</evidence>
<keyword evidence="6" id="KW-1185">Reference proteome</keyword>
<comment type="caution">
    <text evidence="5">The sequence shown here is derived from an EMBL/GenBank/DDBJ whole genome shotgun (WGS) entry which is preliminary data.</text>
</comment>
<keyword evidence="1" id="KW-0560">Oxidoreductase</keyword>
<dbReference type="InterPro" id="IPR009100">
    <property type="entry name" value="AcylCoA_DH/oxidase_NM_dom_sf"/>
</dbReference>
<dbReference type="InterPro" id="IPR013107">
    <property type="entry name" value="Acyl-CoA_DH_C"/>
</dbReference>
<dbReference type="Gene3D" id="1.20.140.10">
    <property type="entry name" value="Butyryl-CoA Dehydrogenase, subunit A, domain 3"/>
    <property type="match status" value="1"/>
</dbReference>
<accession>A0A842I2H2</accession>
<dbReference type="InterPro" id="IPR013786">
    <property type="entry name" value="AcylCoA_DH/ox_N"/>
</dbReference>
<evidence type="ECO:0000256" key="1">
    <source>
        <dbReference type="ARBA" id="ARBA00023002"/>
    </source>
</evidence>
<organism evidence="5 6">
    <name type="scientific">Parasphingopyxis marina</name>
    <dbReference type="NCBI Taxonomy" id="2761622"/>
    <lineage>
        <taxon>Bacteria</taxon>
        <taxon>Pseudomonadati</taxon>
        <taxon>Pseudomonadota</taxon>
        <taxon>Alphaproteobacteria</taxon>
        <taxon>Sphingomonadales</taxon>
        <taxon>Sphingomonadaceae</taxon>
        <taxon>Parasphingopyxis</taxon>
    </lineage>
</organism>
<feature type="domain" description="Acyl-CoA dehydrogenase C-terminal" evidence="4">
    <location>
        <begin position="259"/>
        <end position="383"/>
    </location>
</feature>
<feature type="domain" description="Acyl-CoA dehydrogenase/oxidase N-terminal" evidence="3">
    <location>
        <begin position="28"/>
        <end position="120"/>
    </location>
</feature>
<evidence type="ECO:0000256" key="2">
    <source>
        <dbReference type="ARBA" id="ARBA00049661"/>
    </source>
</evidence>
<dbReference type="InterPro" id="IPR046373">
    <property type="entry name" value="Acyl-CoA_Oxase/DH_mid-dom_sf"/>
</dbReference>
<dbReference type="PANTHER" id="PTHR48083">
    <property type="entry name" value="MEDIUM-CHAIN SPECIFIC ACYL-COA DEHYDROGENASE, MITOCHONDRIAL-RELATED"/>
    <property type="match status" value="1"/>
</dbReference>
<dbReference type="EMBL" id="JACJVJ010000003">
    <property type="protein sequence ID" value="MBC2778919.1"/>
    <property type="molecule type" value="Genomic_DNA"/>
</dbReference>